<dbReference type="Proteomes" id="UP000287996">
    <property type="component" value="Unassembled WGS sequence"/>
</dbReference>
<dbReference type="InterPro" id="IPR023631">
    <property type="entry name" value="Amidase_dom"/>
</dbReference>
<dbReference type="GO" id="GO:0004040">
    <property type="term" value="F:amidase activity"/>
    <property type="evidence" value="ECO:0007669"/>
    <property type="project" value="UniProtKB-EC"/>
</dbReference>
<name>A0A432ZK43_9GAMM</name>
<dbReference type="PANTHER" id="PTHR42678:SF34">
    <property type="entry name" value="OS04G0183300 PROTEIN"/>
    <property type="match status" value="1"/>
</dbReference>
<dbReference type="EC" id="3.5.1.4" evidence="3"/>
<reference evidence="3 4" key="1">
    <citation type="journal article" date="2011" name="Front. Microbiol.">
        <title>Genomic signatures of strain selection and enhancement in Bacillus atrophaeus var. globigii, a historical biowarfare simulant.</title>
        <authorList>
            <person name="Gibbons H.S."/>
            <person name="Broomall S.M."/>
            <person name="McNew L.A."/>
            <person name="Daligault H."/>
            <person name="Chapman C."/>
            <person name="Bruce D."/>
            <person name="Karavis M."/>
            <person name="Krepps M."/>
            <person name="McGregor P.A."/>
            <person name="Hong C."/>
            <person name="Park K.H."/>
            <person name="Akmal A."/>
            <person name="Feldman A."/>
            <person name="Lin J.S."/>
            <person name="Chang W.E."/>
            <person name="Higgs B.W."/>
            <person name="Demirev P."/>
            <person name="Lindquist J."/>
            <person name="Liem A."/>
            <person name="Fochler E."/>
            <person name="Read T.D."/>
            <person name="Tapia R."/>
            <person name="Johnson S."/>
            <person name="Bishop-Lilly K.A."/>
            <person name="Detter C."/>
            <person name="Han C."/>
            <person name="Sozhamannan S."/>
            <person name="Rosenzweig C.N."/>
            <person name="Skowronski E.W."/>
        </authorList>
    </citation>
    <scope>NUCLEOTIDE SEQUENCE [LARGE SCALE GENOMIC DNA]</scope>
    <source>
        <strain evidence="3 4">CC-PW-9</strain>
    </source>
</reference>
<dbReference type="RefSeq" id="WP_126842601.1">
    <property type="nucleotide sequence ID" value="NZ_PIQH01000011.1"/>
</dbReference>
<evidence type="ECO:0000259" key="2">
    <source>
        <dbReference type="Pfam" id="PF01425"/>
    </source>
</evidence>
<keyword evidence="3" id="KW-0378">Hydrolase</keyword>
<dbReference type="SUPFAM" id="SSF75304">
    <property type="entry name" value="Amidase signature (AS) enzymes"/>
    <property type="match status" value="1"/>
</dbReference>
<feature type="chain" id="PRO_5019171749" evidence="1">
    <location>
        <begin position="20"/>
        <end position="527"/>
    </location>
</feature>
<protein>
    <submittedName>
        <fullName evidence="3">Amidase</fullName>
        <ecNumber evidence="3">3.5.1.4</ecNumber>
    </submittedName>
</protein>
<feature type="domain" description="Amidase" evidence="2">
    <location>
        <begin position="60"/>
        <end position="508"/>
    </location>
</feature>
<accession>A0A432ZK43</accession>
<dbReference type="EMBL" id="PIQH01000011">
    <property type="protein sequence ID" value="RUO78200.1"/>
    <property type="molecule type" value="Genomic_DNA"/>
</dbReference>
<evidence type="ECO:0000313" key="4">
    <source>
        <dbReference type="Proteomes" id="UP000287996"/>
    </source>
</evidence>
<comment type="caution">
    <text evidence="3">The sequence shown here is derived from an EMBL/GenBank/DDBJ whole genome shotgun (WGS) entry which is preliminary data.</text>
</comment>
<gene>
    <name evidence="3" type="ORF">CWI84_10790</name>
</gene>
<dbReference type="PANTHER" id="PTHR42678">
    <property type="entry name" value="AMIDASE"/>
    <property type="match status" value="1"/>
</dbReference>
<proteinExistence type="predicted"/>
<organism evidence="3 4">
    <name type="scientific">Idiomarina tyrosinivorans</name>
    <dbReference type="NCBI Taxonomy" id="1445662"/>
    <lineage>
        <taxon>Bacteria</taxon>
        <taxon>Pseudomonadati</taxon>
        <taxon>Pseudomonadota</taxon>
        <taxon>Gammaproteobacteria</taxon>
        <taxon>Alteromonadales</taxon>
        <taxon>Idiomarinaceae</taxon>
        <taxon>Idiomarina</taxon>
    </lineage>
</organism>
<dbReference type="NCBIfam" id="NF006006">
    <property type="entry name" value="PRK08137.1"/>
    <property type="match status" value="1"/>
</dbReference>
<evidence type="ECO:0000256" key="1">
    <source>
        <dbReference type="SAM" id="SignalP"/>
    </source>
</evidence>
<keyword evidence="1" id="KW-0732">Signal</keyword>
<dbReference type="Gene3D" id="3.90.1300.10">
    <property type="entry name" value="Amidase signature (AS) domain"/>
    <property type="match status" value="1"/>
</dbReference>
<dbReference type="Pfam" id="PF01425">
    <property type="entry name" value="Amidase"/>
    <property type="match status" value="1"/>
</dbReference>
<dbReference type="AlphaFoldDB" id="A0A432ZK43"/>
<evidence type="ECO:0000313" key="3">
    <source>
        <dbReference type="EMBL" id="RUO78200.1"/>
    </source>
</evidence>
<keyword evidence="4" id="KW-1185">Reference proteome</keyword>
<feature type="signal peptide" evidence="1">
    <location>
        <begin position="1"/>
        <end position="19"/>
    </location>
</feature>
<dbReference type="OrthoDB" id="9811471at2"/>
<dbReference type="PROSITE" id="PS51257">
    <property type="entry name" value="PROKAR_LIPOPROTEIN"/>
    <property type="match status" value="1"/>
</dbReference>
<dbReference type="InterPro" id="IPR036928">
    <property type="entry name" value="AS_sf"/>
</dbReference>
<sequence>MRKLTALFIVLLLSACQSAPQQQTNSIAVQQSQDLSTLQYQTFSEIQAALNSGQVSSEQLVHYYISRIKANNREGMAIHAVIALAPDAIEQAQALDEMRQQGQIKGPLHGIPVLLKDNIDTGDGMANTGGSVLLRNNRPDDDAQLVASLRAAGAIILGKANLSEWANFRSTRSSSGWSGMGGQALNPYDLSRSTCGSSAGSATAVAADFVTLAVGTETDGSVVCPAATNGIVGIKPTLGLVSRDGIIPIAHSQDTAGSMARTVTGAVNLLQAMKTQASNDPLAYQDSRNFTQYLQADGLKGLRIGVVRNLMGYHEKLDQQFEQQLDVLRAEGAVIVDNANIPTLGQWDDAEFTVLVHEMKHDMAAYLATTDGDLKSLADLIRANKAYHKQELTLFGQELFEMSQATTEEQHEEYLAALARSKRLAGPEGIDATLKKYNVDLLIAPTNGPAWKIDHVNGDHYLGSASSPAAVAGYPHITVPMGFVQLGEEPALPVGMSFFSGAKSEPLLIKAAYSYEQASQQRRPPNW</sequence>